<dbReference type="InterPro" id="IPR050164">
    <property type="entry name" value="Peptidase_C19"/>
</dbReference>
<dbReference type="InterPro" id="IPR038765">
    <property type="entry name" value="Papain-like_cys_pep_sf"/>
</dbReference>
<proteinExistence type="inferred from homology"/>
<feature type="region of interest" description="Disordered" evidence="2">
    <location>
        <begin position="379"/>
        <end position="405"/>
    </location>
</feature>
<evidence type="ECO:0000313" key="5">
    <source>
        <dbReference type="Proteomes" id="UP000075881"/>
    </source>
</evidence>
<evidence type="ECO:0000256" key="2">
    <source>
        <dbReference type="SAM" id="MobiDB-lite"/>
    </source>
</evidence>
<feature type="compositionally biased region" description="Polar residues" evidence="2">
    <location>
        <begin position="396"/>
        <end position="405"/>
    </location>
</feature>
<dbReference type="Proteomes" id="UP000075881">
    <property type="component" value="Unassembled WGS sequence"/>
</dbReference>
<evidence type="ECO:0000259" key="3">
    <source>
        <dbReference type="PROSITE" id="PS50235"/>
    </source>
</evidence>
<dbReference type="Gene3D" id="3.90.70.10">
    <property type="entry name" value="Cysteine proteinases"/>
    <property type="match status" value="2"/>
</dbReference>
<dbReference type="CDD" id="cd02257">
    <property type="entry name" value="Peptidase_C19"/>
    <property type="match status" value="1"/>
</dbReference>
<feature type="compositionally biased region" description="Low complexity" evidence="2">
    <location>
        <begin position="914"/>
        <end position="927"/>
    </location>
</feature>
<dbReference type="PROSITE" id="PS50235">
    <property type="entry name" value="USP_3"/>
    <property type="match status" value="1"/>
</dbReference>
<protein>
    <recommendedName>
        <fullName evidence="3">USP domain-containing protein</fullName>
    </recommendedName>
</protein>
<dbReference type="GO" id="GO:0005634">
    <property type="term" value="C:nucleus"/>
    <property type="evidence" value="ECO:0007669"/>
    <property type="project" value="TreeGrafter"/>
</dbReference>
<sequence>ISYYCEWKQIYRVVCYQNLHKSKSDIVTALKTAMKSVNSMVTHTMSNSLATLCNIGNSCYMNSVLYTLRFAPNFTHNLHHLVEFLELVLHKTNAEKKSLLQHNEHVQDEQNVINLKPKYSFLVQNTFSEGSEVMSGHTALHEKHVNGYETTANHRSSIASDGSAMVSEICFSDNDKCSVPNNITRSCNPYSTSNSAYTGDNYNRSRKSESIFTNGNGSKTNRQLVCETLHELFHNLARNEASDSIEPFHAGGLLQAVQRVSSTFEGNQQQDAHEFLMCILDSVRESCQKLNKTLIENPDFLKLSSYPSLEKNASTKKPFDNTELVTASAESKSSTQFIGRNIFRRRKESLRNTKSFAAKDGKSNVAVDTMSSVKPMAAANKSLDANTKKDKEDLPNETTGVNESSVAEERLKERIRTLGLNFFCEDFEGVTVSRTRCLSCETVTEQKEVMIDIAIPIRSNEVSDALKNPQQFYQDACITQEYFRGDNKYRCEVCSGYTEACRTISFDILPRLLVLQLKRFNGDMEKINSYIPTPFILQCFCAECLEKSHNEKRHVYRLYSVITHVGARMSVGHYIAYTSSLQIPLHYVNCVKDHKRRALLDASTIKAQTCLPLSNGIKNVGISSKGHSGVDKSASGQLKKLFGSKKTSSAGDISKKLKSNVINRFSPVNGIENLQLNKHANVCIEKAVRTENNEHFYSIQSIEANMSHAHSSGDFSLNGSNQCETKNNQSSIMRNICDKPANLNDFNCQSICCCAVLTKNILSDNIRHSGLAQAGSAADEDLIGDSSRSNIAHHLSPISTGSICELNCAHNHNKLEVSSEETRSAIANCHSSLLSNSINNQRNNDLNYGNLIEDSISKQQLTWYMCDDDKIKIMTQLEFEEILSPNRRHVTTPYLLFYARFDIEQNEHHQPNEQSTSPTQHQQPQYQHKMHKVITKHVPAATKSATISV</sequence>
<comment type="similarity">
    <text evidence="1">Belongs to the peptidase C19 family.</text>
</comment>
<reference evidence="5" key="1">
    <citation type="submission" date="2013-03" db="EMBL/GenBank/DDBJ databases">
        <title>The Genome Sequence of Anopheles christyi ACHKN1017.</title>
        <authorList>
            <consortium name="The Broad Institute Genomics Platform"/>
            <person name="Neafsey D.E."/>
            <person name="Besansky N."/>
            <person name="Walker B."/>
            <person name="Young S.K."/>
            <person name="Zeng Q."/>
            <person name="Gargeya S."/>
            <person name="Fitzgerald M."/>
            <person name="Haas B."/>
            <person name="Abouelleil A."/>
            <person name="Allen A.W."/>
            <person name="Alvarado L."/>
            <person name="Arachchi H.M."/>
            <person name="Berlin A.M."/>
            <person name="Chapman S.B."/>
            <person name="Gainer-Dewar J."/>
            <person name="Goldberg J."/>
            <person name="Griggs A."/>
            <person name="Gujja S."/>
            <person name="Hansen M."/>
            <person name="Howarth C."/>
            <person name="Imamovic A."/>
            <person name="Ireland A."/>
            <person name="Larimer J."/>
            <person name="McCowan C."/>
            <person name="Murphy C."/>
            <person name="Pearson M."/>
            <person name="Poon T.W."/>
            <person name="Priest M."/>
            <person name="Roberts A."/>
            <person name="Saif S."/>
            <person name="Shea T."/>
            <person name="Sisk P."/>
            <person name="Sykes S."/>
            <person name="Wortman J."/>
            <person name="Nusbaum C."/>
            <person name="Birren B."/>
        </authorList>
    </citation>
    <scope>NUCLEOTIDE SEQUENCE [LARGE SCALE GENOMIC DNA]</scope>
    <source>
        <strain evidence="5">ACHKN1017</strain>
    </source>
</reference>
<dbReference type="InterPro" id="IPR028889">
    <property type="entry name" value="USP"/>
</dbReference>
<organism evidence="4 5">
    <name type="scientific">Anopheles christyi</name>
    <dbReference type="NCBI Taxonomy" id="43041"/>
    <lineage>
        <taxon>Eukaryota</taxon>
        <taxon>Metazoa</taxon>
        <taxon>Ecdysozoa</taxon>
        <taxon>Arthropoda</taxon>
        <taxon>Hexapoda</taxon>
        <taxon>Insecta</taxon>
        <taxon>Pterygota</taxon>
        <taxon>Neoptera</taxon>
        <taxon>Endopterygota</taxon>
        <taxon>Diptera</taxon>
        <taxon>Nematocera</taxon>
        <taxon>Culicoidea</taxon>
        <taxon>Culicidae</taxon>
        <taxon>Anophelinae</taxon>
        <taxon>Anopheles</taxon>
    </lineage>
</organism>
<feature type="domain" description="USP" evidence="3">
    <location>
        <begin position="50"/>
        <end position="626"/>
    </location>
</feature>
<feature type="region of interest" description="Disordered" evidence="2">
    <location>
        <begin position="908"/>
        <end position="930"/>
    </location>
</feature>
<keyword evidence="5" id="KW-1185">Reference proteome</keyword>
<dbReference type="STRING" id="43041.A0A182K330"/>
<dbReference type="SUPFAM" id="SSF54001">
    <property type="entry name" value="Cysteine proteinases"/>
    <property type="match status" value="1"/>
</dbReference>
<dbReference type="VEuPathDB" id="VectorBase:ACHR005164"/>
<dbReference type="PROSITE" id="PS00973">
    <property type="entry name" value="USP_2"/>
    <property type="match status" value="1"/>
</dbReference>
<accession>A0A182K330</accession>
<reference evidence="4" key="2">
    <citation type="submission" date="2020-05" db="UniProtKB">
        <authorList>
            <consortium name="EnsemblMetazoa"/>
        </authorList>
    </citation>
    <scope>IDENTIFICATION</scope>
    <source>
        <strain evidence="4">ACHKN1017</strain>
    </source>
</reference>
<dbReference type="GO" id="GO:0004843">
    <property type="term" value="F:cysteine-type deubiquitinase activity"/>
    <property type="evidence" value="ECO:0007669"/>
    <property type="project" value="InterPro"/>
</dbReference>
<evidence type="ECO:0000256" key="1">
    <source>
        <dbReference type="ARBA" id="ARBA00009085"/>
    </source>
</evidence>
<name>A0A182K330_9DIPT</name>
<evidence type="ECO:0000313" key="4">
    <source>
        <dbReference type="EnsemblMetazoa" id="ACHR005164-PA"/>
    </source>
</evidence>
<dbReference type="InterPro" id="IPR001394">
    <property type="entry name" value="Peptidase_C19_UCH"/>
</dbReference>
<dbReference type="GO" id="GO:0016579">
    <property type="term" value="P:protein deubiquitination"/>
    <property type="evidence" value="ECO:0007669"/>
    <property type="project" value="InterPro"/>
</dbReference>
<dbReference type="InterPro" id="IPR018200">
    <property type="entry name" value="USP_CS"/>
</dbReference>
<dbReference type="GO" id="GO:0005829">
    <property type="term" value="C:cytosol"/>
    <property type="evidence" value="ECO:0007669"/>
    <property type="project" value="TreeGrafter"/>
</dbReference>
<dbReference type="PANTHER" id="PTHR24006">
    <property type="entry name" value="UBIQUITIN CARBOXYL-TERMINAL HYDROLASE"/>
    <property type="match status" value="1"/>
</dbReference>
<dbReference type="EnsemblMetazoa" id="ACHR005164-RA">
    <property type="protein sequence ID" value="ACHR005164-PA"/>
    <property type="gene ID" value="ACHR005164"/>
</dbReference>
<dbReference type="PANTHER" id="PTHR24006:SF905">
    <property type="entry name" value="UBIQUITIN CARBOXYL-TERMINAL HYDROLASE 1"/>
    <property type="match status" value="1"/>
</dbReference>
<dbReference type="Pfam" id="PF00443">
    <property type="entry name" value="UCH"/>
    <property type="match status" value="1"/>
</dbReference>
<dbReference type="AlphaFoldDB" id="A0A182K330"/>